<dbReference type="InterPro" id="IPR001251">
    <property type="entry name" value="CRAL-TRIO_dom"/>
</dbReference>
<dbReference type="InterPro" id="IPR036865">
    <property type="entry name" value="CRAL-TRIO_dom_sf"/>
</dbReference>
<dbReference type="Proteomes" id="UP000324585">
    <property type="component" value="Unassembled WGS sequence"/>
</dbReference>
<dbReference type="PANTHER" id="PTHR10174">
    <property type="entry name" value="ALPHA-TOCOPHEROL TRANSFER PROTEIN-RELATED"/>
    <property type="match status" value="1"/>
</dbReference>
<accession>A0A5J4YV89</accession>
<feature type="compositionally biased region" description="Polar residues" evidence="1">
    <location>
        <begin position="176"/>
        <end position="189"/>
    </location>
</feature>
<evidence type="ECO:0000313" key="4">
    <source>
        <dbReference type="Proteomes" id="UP000324585"/>
    </source>
</evidence>
<dbReference type="GO" id="GO:0016020">
    <property type="term" value="C:membrane"/>
    <property type="evidence" value="ECO:0007669"/>
    <property type="project" value="TreeGrafter"/>
</dbReference>
<dbReference type="CDD" id="cd00170">
    <property type="entry name" value="SEC14"/>
    <property type="match status" value="1"/>
</dbReference>
<reference evidence="4" key="1">
    <citation type="journal article" date="2019" name="Nat. Commun.">
        <title>Expansion of phycobilisome linker gene families in mesophilic red algae.</title>
        <authorList>
            <person name="Lee J."/>
            <person name="Kim D."/>
            <person name="Bhattacharya D."/>
            <person name="Yoon H.S."/>
        </authorList>
    </citation>
    <scope>NUCLEOTIDE SEQUENCE [LARGE SCALE GENOMIC DNA]</scope>
    <source>
        <strain evidence="4">CCMP 1328</strain>
    </source>
</reference>
<feature type="compositionally biased region" description="Basic and acidic residues" evidence="1">
    <location>
        <begin position="232"/>
        <end position="264"/>
    </location>
</feature>
<keyword evidence="4" id="KW-1185">Reference proteome</keyword>
<proteinExistence type="predicted"/>
<dbReference type="PANTHER" id="PTHR10174:SF208">
    <property type="entry name" value="CRAL-TRIO DOMAIN-CONTAINING PROTEIN DDB_G0278031"/>
    <property type="match status" value="1"/>
</dbReference>
<dbReference type="EMBL" id="VRMN01000004">
    <property type="protein sequence ID" value="KAA8495108.1"/>
    <property type="molecule type" value="Genomic_DNA"/>
</dbReference>
<feature type="region of interest" description="Disordered" evidence="1">
    <location>
        <begin position="1"/>
        <end position="200"/>
    </location>
</feature>
<gene>
    <name evidence="3" type="ORF">FVE85_3349</name>
</gene>
<dbReference type="InterPro" id="IPR036273">
    <property type="entry name" value="CRAL/TRIO_N_dom_sf"/>
</dbReference>
<feature type="compositionally biased region" description="Polar residues" evidence="1">
    <location>
        <begin position="77"/>
        <end position="108"/>
    </location>
</feature>
<dbReference type="AlphaFoldDB" id="A0A5J4YV89"/>
<name>A0A5J4YV89_PORPP</name>
<feature type="compositionally biased region" description="Polar residues" evidence="1">
    <location>
        <begin position="1"/>
        <end position="10"/>
    </location>
</feature>
<comment type="caution">
    <text evidence="3">The sequence shown here is derived from an EMBL/GenBank/DDBJ whole genome shotgun (WGS) entry which is preliminary data.</text>
</comment>
<feature type="compositionally biased region" description="Basic residues" evidence="1">
    <location>
        <begin position="11"/>
        <end position="24"/>
    </location>
</feature>
<keyword evidence="3" id="KW-0675">Receptor</keyword>
<dbReference type="Pfam" id="PF00650">
    <property type="entry name" value="CRAL_TRIO"/>
    <property type="match status" value="1"/>
</dbReference>
<feature type="domain" description="CRAL-TRIO" evidence="2">
    <location>
        <begin position="494"/>
        <end position="654"/>
    </location>
</feature>
<dbReference type="OrthoDB" id="1434354at2759"/>
<sequence>MKAFSNSSNKIKLRGSGRGSRGHSRSVSTDLNNVLPLSAELLKQRQGSGTLPSPEKGHSTDGNVPLHSLSELVAETQLMSSSVTNNSASQNAASGRSSSNPGYVQVSPTAHRHNKLGPVATSPSDVNSNGGSVVKPTVRPPKIMGGSSTSYAKASDEFLRNPGGKQSMEKLRSVSAGDQFTSDLTSPLNGGSDPFSQAHDFSEVGENDTLDFSVDLEGRLRKRFSDVNLMRPEQDADDQHERESRTSGDQRRGRDSIDQRRSGEGRTALPQHSSSRARGDAWTRLSASGGLGFRTRVSLGSSRRKRRDSNEEVLALFDAEAVLNADESKNINNLMNRSVTNNRGGTKNGKNDIYVHVDHLAGKDPILRSSNAQDSGTSRIKAWFGGARRVSGSSGNSDDDRHKVEICEDDLLGMSLNWSEDARNNPPPDDVLNSLLIDLRRKMHPTAERLDLSDEDLKLFLRNRNWHVRPALALLKQYSKWYARFDLTPTLLTVDRVENMLLQNVIMSPPGMRTRKGNRIMFMRPGLYFPKTMDLTLLMEASAYIYERVCTEEEIQQTGFTFVADMRDWTWDNFSVKYAAAWFHQMQFRFPVPLSSWLMVDTPPWFSRVWIIIRPMMSASFASKWEFYTRDTILEAIDADNLPEDMGGTYNIDMEQYVIWRRRVEDGEIGYTDDAYFASPNDFKNLNIFLKADAREVALPILPSSREGSRQPSLRLNSERFSDFFDDRDSLYLWGKDSQLSGAMES</sequence>
<evidence type="ECO:0000259" key="2">
    <source>
        <dbReference type="PROSITE" id="PS50191"/>
    </source>
</evidence>
<dbReference type="GO" id="GO:1902936">
    <property type="term" value="F:phosphatidylinositol bisphosphate binding"/>
    <property type="evidence" value="ECO:0007669"/>
    <property type="project" value="TreeGrafter"/>
</dbReference>
<evidence type="ECO:0000256" key="1">
    <source>
        <dbReference type="SAM" id="MobiDB-lite"/>
    </source>
</evidence>
<protein>
    <submittedName>
        <fullName evidence="3">Tyrosine-protein phosphatase non-receptor type 9</fullName>
    </submittedName>
</protein>
<evidence type="ECO:0000313" key="3">
    <source>
        <dbReference type="EMBL" id="KAA8495108.1"/>
    </source>
</evidence>
<dbReference type="SUPFAM" id="SSF52087">
    <property type="entry name" value="CRAL/TRIO domain"/>
    <property type="match status" value="1"/>
</dbReference>
<dbReference type="SMART" id="SM00516">
    <property type="entry name" value="SEC14"/>
    <property type="match status" value="1"/>
</dbReference>
<feature type="region of interest" description="Disordered" evidence="1">
    <location>
        <begin position="227"/>
        <end position="281"/>
    </location>
</feature>
<feature type="compositionally biased region" description="Polar residues" evidence="1">
    <location>
        <begin position="121"/>
        <end position="131"/>
    </location>
</feature>
<dbReference type="Gene3D" id="3.40.525.10">
    <property type="entry name" value="CRAL-TRIO lipid binding domain"/>
    <property type="match status" value="1"/>
</dbReference>
<dbReference type="PROSITE" id="PS50191">
    <property type="entry name" value="CRAL_TRIO"/>
    <property type="match status" value="1"/>
</dbReference>
<dbReference type="SUPFAM" id="SSF46938">
    <property type="entry name" value="CRAL/TRIO N-terminal domain"/>
    <property type="match status" value="1"/>
</dbReference>
<organism evidence="3 4">
    <name type="scientific">Porphyridium purpureum</name>
    <name type="common">Red alga</name>
    <name type="synonym">Porphyridium cruentum</name>
    <dbReference type="NCBI Taxonomy" id="35688"/>
    <lineage>
        <taxon>Eukaryota</taxon>
        <taxon>Rhodophyta</taxon>
        <taxon>Bangiophyceae</taxon>
        <taxon>Porphyridiales</taxon>
        <taxon>Porphyridiaceae</taxon>
        <taxon>Porphyridium</taxon>
    </lineage>
</organism>